<organism evidence="2">
    <name type="scientific">Mycobacterium riyadhense</name>
    <dbReference type="NCBI Taxonomy" id="486698"/>
    <lineage>
        <taxon>Bacteria</taxon>
        <taxon>Bacillati</taxon>
        <taxon>Actinomycetota</taxon>
        <taxon>Actinomycetes</taxon>
        <taxon>Mycobacteriales</taxon>
        <taxon>Mycobacteriaceae</taxon>
        <taxon>Mycobacterium</taxon>
    </lineage>
</organism>
<evidence type="ECO:0000313" key="2">
    <source>
        <dbReference type="EMBL" id="VTP04322.1"/>
    </source>
</evidence>
<dbReference type="Pfam" id="PF26327">
    <property type="entry name" value="LpqS"/>
    <property type="match status" value="1"/>
</dbReference>
<protein>
    <recommendedName>
        <fullName evidence="3">Lipoprotein LpqS</fullName>
    </recommendedName>
</protein>
<dbReference type="EMBL" id="LR589194">
    <property type="protein sequence ID" value="VTP04322.1"/>
    <property type="molecule type" value="Genomic_DNA"/>
</dbReference>
<reference evidence="2" key="1">
    <citation type="submission" date="2019-05" db="EMBL/GenBank/DDBJ databases">
        <authorList>
            <person name="Naeem R."/>
            <person name="Antony C."/>
            <person name="Guan Q."/>
        </authorList>
    </citation>
    <scope>NUCLEOTIDE SEQUENCE</scope>
    <source>
        <strain evidence="2">2</strain>
    </source>
</reference>
<dbReference type="AlphaFoldDB" id="A0A653F5S0"/>
<proteinExistence type="predicted"/>
<feature type="transmembrane region" description="Helical" evidence="1">
    <location>
        <begin position="56"/>
        <end position="75"/>
    </location>
</feature>
<evidence type="ECO:0008006" key="3">
    <source>
        <dbReference type="Google" id="ProtNLM"/>
    </source>
</evidence>
<name>A0A653F5S0_9MYCO</name>
<accession>A0A653F5S0</accession>
<sequence>MPRFPQPRVRCRLAAAGGSESGSATCSWTCRIYGRYLQRHIVRLTDAFRLPRWRSVIAVTVVALLLGLIGHSAMLQSETHASHQPHALLSSLGGEFAVNVDHAHLVKGSVIACHNVFATAALPRTATTLLALGAVAALAAITAVLANLAVAAGRGPPQRGGPVVAGQDFLTRFCLARR</sequence>
<keyword evidence="1" id="KW-1133">Transmembrane helix</keyword>
<dbReference type="InterPro" id="IPR058714">
    <property type="entry name" value="LpqS"/>
</dbReference>
<gene>
    <name evidence="2" type="ORF">BIN_B_05495</name>
</gene>
<feature type="transmembrane region" description="Helical" evidence="1">
    <location>
        <begin position="129"/>
        <end position="150"/>
    </location>
</feature>
<evidence type="ECO:0000256" key="1">
    <source>
        <dbReference type="SAM" id="Phobius"/>
    </source>
</evidence>
<keyword evidence="1" id="KW-0472">Membrane</keyword>
<keyword evidence="1" id="KW-0812">Transmembrane</keyword>